<dbReference type="Proteomes" id="UP000625079">
    <property type="component" value="Unassembled WGS sequence"/>
</dbReference>
<evidence type="ECO:0000313" key="2">
    <source>
        <dbReference type="EMBL" id="QOZ59635.1"/>
    </source>
</evidence>
<evidence type="ECO:0000313" key="3">
    <source>
        <dbReference type="Proteomes" id="UP000593880"/>
    </source>
</evidence>
<reference evidence="1" key="3">
    <citation type="submission" date="2022-12" db="EMBL/GenBank/DDBJ databases">
        <authorList>
            <person name="Sun Q."/>
            <person name="Zhou Y."/>
        </authorList>
    </citation>
    <scope>NUCLEOTIDE SEQUENCE</scope>
    <source>
        <strain evidence="1">CGMCC 1.15034</strain>
    </source>
</reference>
<dbReference type="PANTHER" id="PTHR38588:SF1">
    <property type="entry name" value="BLL0334 PROTEIN"/>
    <property type="match status" value="1"/>
</dbReference>
<reference evidence="1" key="1">
    <citation type="journal article" date="2014" name="Int. J. Syst. Evol. Microbiol.">
        <title>Complete genome sequence of Corynebacterium casei LMG S-19264T (=DSM 44701T), isolated from a smear-ripened cheese.</title>
        <authorList>
            <consortium name="US DOE Joint Genome Institute (JGI-PGF)"/>
            <person name="Walter F."/>
            <person name="Albersmeier A."/>
            <person name="Kalinowski J."/>
            <person name="Ruckert C."/>
        </authorList>
    </citation>
    <scope>NUCLEOTIDE SEQUENCE</scope>
    <source>
        <strain evidence="1">CGMCC 1.15034</strain>
    </source>
</reference>
<dbReference type="RefSeq" id="WP_128965238.1">
    <property type="nucleotide sequence ID" value="NZ_BMHC01000030.1"/>
</dbReference>
<gene>
    <name evidence="1" type="ORF">GCM10010987_73890</name>
    <name evidence="2" type="ORF">XH86_13525</name>
</gene>
<evidence type="ECO:0000313" key="4">
    <source>
        <dbReference type="Proteomes" id="UP000625079"/>
    </source>
</evidence>
<sequence>MEFNMSMVVPATPAELWSTLLDVPRISGCIPGCENVEEIERLLTYKATVKQKIGPFKVEVPADIIVESITEPSHVRTRATGRDKITGTRLAVVLDVTVTPEGAGSTFAVDAKVDVQGRLATMGFGVIRRRVDQNFEEFEKRLKEMLGAA</sequence>
<dbReference type="InterPro" id="IPR023393">
    <property type="entry name" value="START-like_dom_sf"/>
</dbReference>
<proteinExistence type="predicted"/>
<organism evidence="1 4">
    <name type="scientific">Bradyrhizobium guangdongense</name>
    <dbReference type="NCBI Taxonomy" id="1325090"/>
    <lineage>
        <taxon>Bacteria</taxon>
        <taxon>Pseudomonadati</taxon>
        <taxon>Pseudomonadota</taxon>
        <taxon>Alphaproteobacteria</taxon>
        <taxon>Hyphomicrobiales</taxon>
        <taxon>Nitrobacteraceae</taxon>
        <taxon>Bradyrhizobium</taxon>
    </lineage>
</organism>
<dbReference type="SUPFAM" id="SSF55961">
    <property type="entry name" value="Bet v1-like"/>
    <property type="match status" value="1"/>
</dbReference>
<accession>A0A410V4F6</accession>
<name>A0A410V4F6_9BRAD</name>
<dbReference type="Pfam" id="PF06240">
    <property type="entry name" value="COXG"/>
    <property type="match status" value="1"/>
</dbReference>
<keyword evidence="3" id="KW-1185">Reference proteome</keyword>
<reference evidence="2 3" key="2">
    <citation type="submission" date="2018-06" db="EMBL/GenBank/DDBJ databases">
        <title>Comparative genomics of rhizobia nodulating Arachis hypogaea in China.</title>
        <authorList>
            <person name="Li Y."/>
        </authorList>
    </citation>
    <scope>NUCLEOTIDE SEQUENCE [LARGE SCALE GENOMIC DNA]</scope>
    <source>
        <strain evidence="2 3">CCBAU 51658</strain>
    </source>
</reference>
<dbReference type="AlphaFoldDB" id="A0A410V4F6"/>
<evidence type="ECO:0000313" key="1">
    <source>
        <dbReference type="EMBL" id="GGI33341.1"/>
    </source>
</evidence>
<dbReference type="EMBL" id="BMHC01000030">
    <property type="protein sequence ID" value="GGI33341.1"/>
    <property type="molecule type" value="Genomic_DNA"/>
</dbReference>
<dbReference type="InterPro" id="IPR010419">
    <property type="entry name" value="CO_DH_gsu"/>
</dbReference>
<dbReference type="OrthoDB" id="9808623at2"/>
<protein>
    <submittedName>
        <fullName evidence="1">Carbon monoxide dehydrogenase</fullName>
    </submittedName>
</protein>
<dbReference type="Gene3D" id="3.30.530.20">
    <property type="match status" value="1"/>
</dbReference>
<dbReference type="PANTHER" id="PTHR38588">
    <property type="entry name" value="BLL0334 PROTEIN"/>
    <property type="match status" value="1"/>
</dbReference>
<dbReference type="EMBL" id="CP030057">
    <property type="protein sequence ID" value="QOZ59635.1"/>
    <property type="molecule type" value="Genomic_DNA"/>
</dbReference>
<dbReference type="Proteomes" id="UP000593880">
    <property type="component" value="Chromosome"/>
</dbReference>